<feature type="domain" description="Transposase IS4-like" evidence="5">
    <location>
        <begin position="127"/>
        <end position="341"/>
    </location>
</feature>
<dbReference type="STRING" id="926556.Echvi_0411"/>
<proteinExistence type="inferred from homology"/>
<dbReference type="Pfam" id="PF01609">
    <property type="entry name" value="DDE_Tnp_1"/>
    <property type="match status" value="1"/>
</dbReference>
<dbReference type="InterPro" id="IPR012337">
    <property type="entry name" value="RNaseH-like_sf"/>
</dbReference>
<dbReference type="AlphaFoldDB" id="L0FRY5"/>
<comment type="similarity">
    <text evidence="1">Belongs to the transposase 11 family.</text>
</comment>
<dbReference type="PANTHER" id="PTHR33258:SF1">
    <property type="entry name" value="TRANSPOSASE INSL FOR INSERTION SEQUENCE ELEMENT IS186A-RELATED"/>
    <property type="match status" value="1"/>
</dbReference>
<dbReference type="EMBL" id="CP003346">
    <property type="protein sequence ID" value="AGA76699.1"/>
    <property type="molecule type" value="Genomic_DNA"/>
</dbReference>
<evidence type="ECO:0000256" key="3">
    <source>
        <dbReference type="ARBA" id="ARBA00023125"/>
    </source>
</evidence>
<sequence>MGKSSNFSGQPIFNQLIKFIDKGEVREIARRHNAERYVKKFTTYNHLIVMLFVAFEGYHSIRETLVGLLANAHRLAHLGLNYVVRRSTLSEANKRRVSDVFADIYMSVYQRHGDSLTDSRLKDADMKRLYIMDSTTISLFKDILKGVGRNPKTGKKKGGIKAHTIIRASDHVPYLVRYSAAVRHDHTFLNEVFNLPGGSIITFDKGYVDYGKYEVLTESGIWYVTRLKDNAVYQARKEFNIPDQADSGVLKDEEIILRYGKNKQQEHRSRRIAYWDSKSERLFEFITNNFEMAAEKIALIYKRRWQIELLFKQLKQNFPLKYFLGDNENAIEIQIWSAMLANLLLTLIKSQVKRKWAFSNLVSLVRQQLMNYISLYRFLEDPEGSWRAIIQEDILKNQNTLFPEMRGACP</sequence>
<name>L0FRY5_ECHVK</name>
<feature type="domain" description="DUF4372" evidence="6">
    <location>
        <begin position="9"/>
        <end position="80"/>
    </location>
</feature>
<dbReference type="Proteomes" id="UP000010796">
    <property type="component" value="Chromosome"/>
</dbReference>
<evidence type="ECO:0000313" key="7">
    <source>
        <dbReference type="EMBL" id="AGA76699.1"/>
    </source>
</evidence>
<evidence type="ECO:0000256" key="1">
    <source>
        <dbReference type="ARBA" id="ARBA00010075"/>
    </source>
</evidence>
<evidence type="ECO:0000256" key="4">
    <source>
        <dbReference type="ARBA" id="ARBA00023172"/>
    </source>
</evidence>
<dbReference type="HOGENOM" id="CLU_043140_0_1_10"/>
<keyword evidence="4" id="KW-0233">DNA recombination</keyword>
<dbReference type="InterPro" id="IPR025399">
    <property type="entry name" value="DUF4372"/>
</dbReference>
<reference evidence="8" key="1">
    <citation type="submission" date="2012-02" db="EMBL/GenBank/DDBJ databases">
        <title>The complete genome of Echinicola vietnamensis DSM 17526.</title>
        <authorList>
            <person name="Lucas S."/>
            <person name="Copeland A."/>
            <person name="Lapidus A."/>
            <person name="Glavina del Rio T."/>
            <person name="Dalin E."/>
            <person name="Tice H."/>
            <person name="Bruce D."/>
            <person name="Goodwin L."/>
            <person name="Pitluck S."/>
            <person name="Peters L."/>
            <person name="Ovchinnikova G."/>
            <person name="Teshima H."/>
            <person name="Kyrpides N."/>
            <person name="Mavromatis K."/>
            <person name="Ivanova N."/>
            <person name="Brettin T."/>
            <person name="Detter J.C."/>
            <person name="Han C."/>
            <person name="Larimer F."/>
            <person name="Land M."/>
            <person name="Hauser L."/>
            <person name="Markowitz V."/>
            <person name="Cheng J.-F."/>
            <person name="Hugenholtz P."/>
            <person name="Woyke T."/>
            <person name="Wu D."/>
            <person name="Brambilla E."/>
            <person name="Klenk H.-P."/>
            <person name="Eisen J.A."/>
        </authorList>
    </citation>
    <scope>NUCLEOTIDE SEQUENCE [LARGE SCALE GENOMIC DNA]</scope>
    <source>
        <strain evidence="8">DSM 17526 / LMG 23754 / KMM 6221</strain>
    </source>
</reference>
<evidence type="ECO:0000313" key="8">
    <source>
        <dbReference type="Proteomes" id="UP000010796"/>
    </source>
</evidence>
<dbReference type="NCBIfam" id="NF033592">
    <property type="entry name" value="transpos_IS4_1"/>
    <property type="match status" value="1"/>
</dbReference>
<dbReference type="PANTHER" id="PTHR33258">
    <property type="entry name" value="TRANSPOSASE INSL FOR INSERTION SEQUENCE ELEMENT IS186A-RELATED"/>
    <property type="match status" value="1"/>
</dbReference>
<evidence type="ECO:0000259" key="6">
    <source>
        <dbReference type="Pfam" id="PF14294"/>
    </source>
</evidence>
<dbReference type="Pfam" id="PF14294">
    <property type="entry name" value="DUF4372"/>
    <property type="match status" value="1"/>
</dbReference>
<dbReference type="SUPFAM" id="SSF53098">
    <property type="entry name" value="Ribonuclease H-like"/>
    <property type="match status" value="1"/>
</dbReference>
<dbReference type="eggNOG" id="COG3385">
    <property type="taxonomic scope" value="Bacteria"/>
</dbReference>
<accession>L0FRY5</accession>
<dbReference type="OrthoDB" id="7327264at2"/>
<evidence type="ECO:0000256" key="2">
    <source>
        <dbReference type="ARBA" id="ARBA00022578"/>
    </source>
</evidence>
<evidence type="ECO:0000259" key="5">
    <source>
        <dbReference type="Pfam" id="PF01609"/>
    </source>
</evidence>
<keyword evidence="3" id="KW-0238">DNA-binding</keyword>
<dbReference type="InterPro" id="IPR002559">
    <property type="entry name" value="Transposase_11"/>
</dbReference>
<keyword evidence="2" id="KW-0815">Transposition</keyword>
<dbReference type="GO" id="GO:0004803">
    <property type="term" value="F:transposase activity"/>
    <property type="evidence" value="ECO:0007669"/>
    <property type="project" value="InterPro"/>
</dbReference>
<dbReference type="PATRIC" id="fig|926556.3.peg.413"/>
<gene>
    <name evidence="7" type="ordered locus">Echvi_0411</name>
</gene>
<protein>
    <submittedName>
        <fullName evidence="7">Transposase family protein</fullName>
    </submittedName>
</protein>
<organism evidence="7 8">
    <name type="scientific">Echinicola vietnamensis (strain DSM 17526 / LMG 23754 / KMM 6221)</name>
    <dbReference type="NCBI Taxonomy" id="926556"/>
    <lineage>
        <taxon>Bacteria</taxon>
        <taxon>Pseudomonadati</taxon>
        <taxon>Bacteroidota</taxon>
        <taxon>Cytophagia</taxon>
        <taxon>Cytophagales</taxon>
        <taxon>Cyclobacteriaceae</taxon>
        <taxon>Echinicola</taxon>
    </lineage>
</organism>
<dbReference type="RefSeq" id="WP_015264266.1">
    <property type="nucleotide sequence ID" value="NC_019904.1"/>
</dbReference>
<dbReference type="GO" id="GO:0003677">
    <property type="term" value="F:DNA binding"/>
    <property type="evidence" value="ECO:0007669"/>
    <property type="project" value="UniProtKB-KW"/>
</dbReference>
<dbReference type="InterPro" id="IPR047952">
    <property type="entry name" value="Transpos_IS4"/>
</dbReference>
<dbReference type="KEGG" id="evi:Echvi_0411"/>
<keyword evidence="8" id="KW-1185">Reference proteome</keyword>
<dbReference type="GO" id="GO:0006313">
    <property type="term" value="P:DNA transposition"/>
    <property type="evidence" value="ECO:0007669"/>
    <property type="project" value="InterPro"/>
</dbReference>